<comment type="pathway">
    <text evidence="2">Cofactor biosynthesis; 7,8-dihydroneopterin triphosphate biosynthesis; 7,8-dihydroneopterin triphosphate from GTP: step 1/1.</text>
</comment>
<name>A0A816P909_9BILA</name>
<evidence type="ECO:0000313" key="20">
    <source>
        <dbReference type="Proteomes" id="UP000663824"/>
    </source>
</evidence>
<dbReference type="EC" id="3.5.4.16" evidence="4"/>
<evidence type="ECO:0000256" key="2">
    <source>
        <dbReference type="ARBA" id="ARBA00005080"/>
    </source>
</evidence>
<dbReference type="NCBIfam" id="NF006826">
    <property type="entry name" value="PRK09347.1-3"/>
    <property type="match status" value="1"/>
</dbReference>
<dbReference type="Proteomes" id="UP000663834">
    <property type="component" value="Unassembled WGS sequence"/>
</dbReference>
<dbReference type="GO" id="GO:0005737">
    <property type="term" value="C:cytoplasm"/>
    <property type="evidence" value="ECO:0007669"/>
    <property type="project" value="TreeGrafter"/>
</dbReference>
<keyword evidence="6" id="KW-0547">Nucleotide-binding</keyword>
<dbReference type="Proteomes" id="UP000663855">
    <property type="component" value="Unassembled WGS sequence"/>
</dbReference>
<dbReference type="Gene3D" id="1.10.286.10">
    <property type="match status" value="1"/>
</dbReference>
<evidence type="ECO:0000313" key="18">
    <source>
        <dbReference type="EMBL" id="CAF3805672.1"/>
    </source>
</evidence>
<evidence type="ECO:0000256" key="1">
    <source>
        <dbReference type="ARBA" id="ARBA00001052"/>
    </source>
</evidence>
<dbReference type="EMBL" id="CAJOBG010000112">
    <property type="protein sequence ID" value="CAF3759409.1"/>
    <property type="molecule type" value="Genomic_DNA"/>
</dbReference>
<evidence type="ECO:0000313" key="15">
    <source>
        <dbReference type="EMBL" id="CAF2146523.1"/>
    </source>
</evidence>
<dbReference type="EMBL" id="CAJNOV010002907">
    <property type="protein sequence ID" value="CAF1121553.1"/>
    <property type="molecule type" value="Genomic_DNA"/>
</dbReference>
<dbReference type="NCBIfam" id="TIGR00063">
    <property type="entry name" value="folE"/>
    <property type="match status" value="1"/>
</dbReference>
<evidence type="ECO:0000313" key="21">
    <source>
        <dbReference type="Proteomes" id="UP000663866"/>
    </source>
</evidence>
<reference evidence="14" key="1">
    <citation type="submission" date="2021-02" db="EMBL/GenBank/DDBJ databases">
        <authorList>
            <person name="Nowell W R."/>
        </authorList>
    </citation>
    <scope>NUCLEOTIDE SEQUENCE</scope>
</reference>
<evidence type="ECO:0000256" key="9">
    <source>
        <dbReference type="ARBA" id="ARBA00023134"/>
    </source>
</evidence>
<sequence>MSQSSDDIFIDSSTSNDYFTFSSSSPKSIISMKCGQELAHDALCSSLCPTKSASFSISENGDSDRNKHGIRKPSVLDEKALREDDTVLVRDQRIETISRSYQVILESIGEDPLRQGLLKTPKRAAEALVFFTKGYEQTIRDVVSDAVFDEECENMVVVKEIDIYSLCEHHMVPFFGKVSVGYLPNKRVLGLSKIARICEVFSRRLQVQERLTRQIAEAIAEAIQPRGVAVIVECLHMCMVMRGAQKVNSRTTTSAMLGVFREDPKSREEFLSLGRITPF</sequence>
<dbReference type="Pfam" id="PF01227">
    <property type="entry name" value="GTP_cyclohydroI"/>
    <property type="match status" value="1"/>
</dbReference>
<dbReference type="CDD" id="cd00642">
    <property type="entry name" value="GTP_cyclohydro1"/>
    <property type="match status" value="1"/>
</dbReference>
<dbReference type="UniPathway" id="UPA00848">
    <property type="reaction ID" value="UER00151"/>
</dbReference>
<proteinExistence type="inferred from homology"/>
<evidence type="ECO:0000313" key="17">
    <source>
        <dbReference type="EMBL" id="CAF3759409.1"/>
    </source>
</evidence>
<dbReference type="OrthoDB" id="4966at2759"/>
<accession>A0A816P909</accession>
<dbReference type="Proteomes" id="UP000663887">
    <property type="component" value="Unassembled WGS sequence"/>
</dbReference>
<evidence type="ECO:0000256" key="10">
    <source>
        <dbReference type="ARBA" id="ARBA00030854"/>
    </source>
</evidence>
<dbReference type="GO" id="GO:0008270">
    <property type="term" value="F:zinc ion binding"/>
    <property type="evidence" value="ECO:0007669"/>
    <property type="project" value="TreeGrafter"/>
</dbReference>
<feature type="domain" description="GTP cyclohydrolase I" evidence="11">
    <location>
        <begin position="98"/>
        <end position="273"/>
    </location>
</feature>
<dbReference type="EMBL" id="CAJOBI010003773">
    <property type="protein sequence ID" value="CAF3980308.1"/>
    <property type="molecule type" value="Genomic_DNA"/>
</dbReference>
<evidence type="ECO:0000256" key="3">
    <source>
        <dbReference type="ARBA" id="ARBA00008085"/>
    </source>
</evidence>
<evidence type="ECO:0000256" key="8">
    <source>
        <dbReference type="ARBA" id="ARBA00023007"/>
    </source>
</evidence>
<dbReference type="Proteomes" id="UP000663856">
    <property type="component" value="Unassembled WGS sequence"/>
</dbReference>
<dbReference type="PROSITE" id="PS00859">
    <property type="entry name" value="GTP_CYCLOHYDROL_1_1"/>
    <property type="match status" value="1"/>
</dbReference>
<comment type="similarity">
    <text evidence="3">Belongs to the GTP cyclohydrolase I family.</text>
</comment>
<dbReference type="GO" id="GO:0005525">
    <property type="term" value="F:GTP binding"/>
    <property type="evidence" value="ECO:0007669"/>
    <property type="project" value="UniProtKB-KW"/>
</dbReference>
<evidence type="ECO:0000259" key="11">
    <source>
        <dbReference type="Pfam" id="PF01227"/>
    </source>
</evidence>
<dbReference type="SUPFAM" id="SSF55620">
    <property type="entry name" value="Tetrahydrobiopterin biosynthesis enzymes-like"/>
    <property type="match status" value="1"/>
</dbReference>
<dbReference type="HAMAP" id="MF_00223">
    <property type="entry name" value="FolE"/>
    <property type="match status" value="1"/>
</dbReference>
<dbReference type="GO" id="GO:0046654">
    <property type="term" value="P:tetrahydrofolate biosynthetic process"/>
    <property type="evidence" value="ECO:0007669"/>
    <property type="project" value="InterPro"/>
</dbReference>
<dbReference type="GO" id="GO:0006729">
    <property type="term" value="P:tetrahydrobiopterin biosynthetic process"/>
    <property type="evidence" value="ECO:0007669"/>
    <property type="project" value="UniProtKB-KW"/>
</dbReference>
<evidence type="ECO:0000313" key="13">
    <source>
        <dbReference type="EMBL" id="CAF1635240.1"/>
    </source>
</evidence>
<dbReference type="Gene3D" id="3.30.1130.10">
    <property type="match status" value="1"/>
</dbReference>
<keyword evidence="9" id="KW-0342">GTP-binding</keyword>
<dbReference type="InterPro" id="IPR043134">
    <property type="entry name" value="GTP-CH-I_N"/>
</dbReference>
<dbReference type="PANTHER" id="PTHR11109:SF7">
    <property type="entry name" value="GTP CYCLOHYDROLASE 1"/>
    <property type="match status" value="1"/>
</dbReference>
<dbReference type="InterPro" id="IPR018234">
    <property type="entry name" value="GTP_CycHdrlase_I_CS"/>
</dbReference>
<keyword evidence="7" id="KW-0378">Hydrolase</keyword>
<dbReference type="GO" id="GO:0003934">
    <property type="term" value="F:GTP cyclohydrolase I activity"/>
    <property type="evidence" value="ECO:0007669"/>
    <property type="project" value="UniProtKB-EC"/>
</dbReference>
<evidence type="ECO:0000256" key="5">
    <source>
        <dbReference type="ARBA" id="ARBA00017272"/>
    </source>
</evidence>
<dbReference type="Proteomes" id="UP000663824">
    <property type="component" value="Unassembled WGS sequence"/>
</dbReference>
<dbReference type="PANTHER" id="PTHR11109">
    <property type="entry name" value="GTP CYCLOHYDROLASE I"/>
    <property type="match status" value="1"/>
</dbReference>
<dbReference type="FunFam" id="3.30.1130.10:FF:000012">
    <property type="entry name" value="GTP cyclohydrolase 1"/>
    <property type="match status" value="1"/>
</dbReference>
<dbReference type="Proteomes" id="UP000676336">
    <property type="component" value="Unassembled WGS sequence"/>
</dbReference>
<dbReference type="EMBL" id="CAJNRE010005412">
    <property type="protein sequence ID" value="CAF2044765.1"/>
    <property type="molecule type" value="Genomic_DNA"/>
</dbReference>
<organism evidence="14 20">
    <name type="scientific">Rotaria magnacalcarata</name>
    <dbReference type="NCBI Taxonomy" id="392030"/>
    <lineage>
        <taxon>Eukaryota</taxon>
        <taxon>Metazoa</taxon>
        <taxon>Spiralia</taxon>
        <taxon>Gnathifera</taxon>
        <taxon>Rotifera</taxon>
        <taxon>Eurotatoria</taxon>
        <taxon>Bdelloidea</taxon>
        <taxon>Philodinida</taxon>
        <taxon>Philodinidae</taxon>
        <taxon>Rotaria</taxon>
    </lineage>
</organism>
<evidence type="ECO:0000313" key="19">
    <source>
        <dbReference type="EMBL" id="CAF3980308.1"/>
    </source>
</evidence>
<evidence type="ECO:0000256" key="7">
    <source>
        <dbReference type="ARBA" id="ARBA00022801"/>
    </source>
</evidence>
<evidence type="ECO:0000256" key="6">
    <source>
        <dbReference type="ARBA" id="ARBA00022741"/>
    </source>
</evidence>
<keyword evidence="21" id="KW-1185">Reference proteome</keyword>
<dbReference type="InterPro" id="IPR020602">
    <property type="entry name" value="GTP_CycHdrlase_I_dom"/>
</dbReference>
<comment type="caution">
    <text evidence="14">The sequence shown here is derived from an EMBL/GenBank/DDBJ whole genome shotgun (WGS) entry which is preliminary data.</text>
</comment>
<protein>
    <recommendedName>
        <fullName evidence="5">GTP cyclohydrolase 1</fullName>
        <ecNumber evidence="4">3.5.4.16</ecNumber>
    </recommendedName>
    <alternativeName>
        <fullName evidence="10">GTP cyclohydrolase I</fullName>
    </alternativeName>
</protein>
<comment type="catalytic activity">
    <reaction evidence="1">
        <text>GTP + H2O = 7,8-dihydroneopterin 3'-triphosphate + formate + H(+)</text>
        <dbReference type="Rhea" id="RHEA:17473"/>
        <dbReference type="ChEBI" id="CHEBI:15377"/>
        <dbReference type="ChEBI" id="CHEBI:15378"/>
        <dbReference type="ChEBI" id="CHEBI:15740"/>
        <dbReference type="ChEBI" id="CHEBI:37565"/>
        <dbReference type="ChEBI" id="CHEBI:58462"/>
        <dbReference type="EC" id="3.5.4.16"/>
    </reaction>
</comment>
<dbReference type="NCBIfam" id="NF006825">
    <property type="entry name" value="PRK09347.1-2"/>
    <property type="match status" value="1"/>
</dbReference>
<dbReference type="EMBL" id="CAJNRG010013226">
    <property type="protein sequence ID" value="CAF2146523.1"/>
    <property type="molecule type" value="Genomic_DNA"/>
</dbReference>
<dbReference type="EMBL" id="CAJNRF010015466">
    <property type="protein sequence ID" value="CAF2173960.1"/>
    <property type="molecule type" value="Genomic_DNA"/>
</dbReference>
<dbReference type="PROSITE" id="PS00860">
    <property type="entry name" value="GTP_CYCLOHYDROL_1_2"/>
    <property type="match status" value="1"/>
</dbReference>
<evidence type="ECO:0000256" key="4">
    <source>
        <dbReference type="ARBA" id="ARBA00012715"/>
    </source>
</evidence>
<dbReference type="InterPro" id="IPR043133">
    <property type="entry name" value="GTP-CH-I_C/QueF"/>
</dbReference>
<dbReference type="AlphaFoldDB" id="A0A816P909"/>
<evidence type="ECO:0000313" key="12">
    <source>
        <dbReference type="EMBL" id="CAF1121553.1"/>
    </source>
</evidence>
<dbReference type="Proteomes" id="UP000663866">
    <property type="component" value="Unassembled WGS sequence"/>
</dbReference>
<evidence type="ECO:0000313" key="16">
    <source>
        <dbReference type="EMBL" id="CAF2173960.1"/>
    </source>
</evidence>
<dbReference type="FunFam" id="1.10.286.10:FF:000003">
    <property type="entry name" value="GTP cyclohydrolase 1"/>
    <property type="match status" value="1"/>
</dbReference>
<gene>
    <name evidence="12" type="ORF">CJN711_LOCUS8098</name>
    <name evidence="13" type="ORF">KQP761_LOCUS26939</name>
    <name evidence="14" type="ORF">MBJ925_LOCUS11931</name>
    <name evidence="17" type="ORF">OVN521_LOCUS1597</name>
    <name evidence="19" type="ORF">SMN809_LOCUS10818</name>
    <name evidence="18" type="ORF">UXM345_LOCUS5076</name>
    <name evidence="16" type="ORF">WKI299_LOCUS33092</name>
    <name evidence="15" type="ORF">XDN619_LOCUS27851</name>
</gene>
<dbReference type="EMBL" id="CAJOBF010000365">
    <property type="protein sequence ID" value="CAF3805672.1"/>
    <property type="molecule type" value="Genomic_DNA"/>
</dbReference>
<keyword evidence="8" id="KW-0783">Tetrahydrobiopterin biosynthesis</keyword>
<evidence type="ECO:0000313" key="14">
    <source>
        <dbReference type="EMBL" id="CAF2044765.1"/>
    </source>
</evidence>
<dbReference type="EMBL" id="CAJNOW010014786">
    <property type="protein sequence ID" value="CAF1635240.1"/>
    <property type="molecule type" value="Genomic_DNA"/>
</dbReference>
<dbReference type="InterPro" id="IPR001474">
    <property type="entry name" value="GTP_CycHdrlase_I"/>
</dbReference>
<dbReference type="Proteomes" id="UP000663842">
    <property type="component" value="Unassembled WGS sequence"/>
</dbReference>